<feature type="domain" description="Hydantoinase A/oxoprolinase" evidence="1">
    <location>
        <begin position="198"/>
        <end position="486"/>
    </location>
</feature>
<organism evidence="4 5">
    <name type="scientific">Seohaeicola zhoushanensis</name>
    <dbReference type="NCBI Taxonomy" id="1569283"/>
    <lineage>
        <taxon>Bacteria</taxon>
        <taxon>Pseudomonadati</taxon>
        <taxon>Pseudomonadota</taxon>
        <taxon>Alphaproteobacteria</taxon>
        <taxon>Rhodobacterales</taxon>
        <taxon>Roseobacteraceae</taxon>
        <taxon>Seohaeicola</taxon>
    </lineage>
</organism>
<evidence type="ECO:0000313" key="4">
    <source>
        <dbReference type="EMBL" id="GHF65075.1"/>
    </source>
</evidence>
<dbReference type="InterPro" id="IPR002821">
    <property type="entry name" value="Hydantoinase_A"/>
</dbReference>
<gene>
    <name evidence="4" type="ORF">GCM10017056_40370</name>
</gene>
<dbReference type="EMBL" id="BNCJ01000016">
    <property type="protein sequence ID" value="GHF65075.1"/>
    <property type="molecule type" value="Genomic_DNA"/>
</dbReference>
<dbReference type="GO" id="GO:0017168">
    <property type="term" value="F:5-oxoprolinase (ATP-hydrolyzing) activity"/>
    <property type="evidence" value="ECO:0007669"/>
    <property type="project" value="TreeGrafter"/>
</dbReference>
<dbReference type="InterPro" id="IPR049517">
    <property type="entry name" value="ACX-like_C"/>
</dbReference>
<dbReference type="PANTHER" id="PTHR11365:SF23">
    <property type="entry name" value="HYPOTHETICAL 5-OXOPROLINASE (EUROFUNG)-RELATED"/>
    <property type="match status" value="1"/>
</dbReference>
<feature type="domain" description="Hydantoinase/oxoprolinase N-terminal" evidence="2">
    <location>
        <begin position="5"/>
        <end position="175"/>
    </location>
</feature>
<dbReference type="Proteomes" id="UP000626220">
    <property type="component" value="Unassembled WGS sequence"/>
</dbReference>
<proteinExistence type="predicted"/>
<dbReference type="RefSeq" id="WP_189681928.1">
    <property type="nucleotide sequence ID" value="NZ_BNCJ01000016.1"/>
</dbReference>
<evidence type="ECO:0000313" key="5">
    <source>
        <dbReference type="Proteomes" id="UP000626220"/>
    </source>
</evidence>
<dbReference type="SUPFAM" id="SSF53067">
    <property type="entry name" value="Actin-like ATPase domain"/>
    <property type="match status" value="1"/>
</dbReference>
<keyword evidence="5" id="KW-1185">Reference proteome</keyword>
<dbReference type="InterPro" id="IPR043129">
    <property type="entry name" value="ATPase_NBD"/>
</dbReference>
<dbReference type="PANTHER" id="PTHR11365">
    <property type="entry name" value="5-OXOPROLINASE RELATED"/>
    <property type="match status" value="1"/>
</dbReference>
<evidence type="ECO:0000259" key="2">
    <source>
        <dbReference type="Pfam" id="PF05378"/>
    </source>
</evidence>
<evidence type="ECO:0000259" key="1">
    <source>
        <dbReference type="Pfam" id="PF01968"/>
    </source>
</evidence>
<sequence length="679" mass="72459">MAITIGVDVGGTFTDFLMVDTESGEVRTEKVPTTVDDRARGFLAGIDQLGVTPGDIRWLVHGTTAGTNAVLEHKGAKAGLITTRGFRDVLELGRRTRPHAYGLSGTFRPLIPRDLRREVTERMDAQGRVLTALAIDEVVAEAKALLAEGVESIAIQFLHAYVNPEHEIAAAEAVRAFWPNPYVVASHEIVREMREFERGTTAAIHASIAPIVSAYITRVDSALKERGFDHDLLIMQANGGMAGAPVIAEHAVHTVMSGPAAGVLAAAELARLAGCENVVTGDMGGTSFDVALINGGTPLVTAEKELAYAMPIRIPMIDISTIGAGGGSIAHIDKAGMLRVGPESAGSFPGPIGYGRGGDRVTITDCNYMLGRLNPHAVTGATSDASLEKIEAALIEQVGKPLNMDAVAAAQAVIDVAVAEMAGAIRLISVEKGVDPRDFTYMPYGGGGPLHAVAIARMLNLPRVLVPRYPGLNSALGCILADVRHDFVRTLNQPLAVIAEGVVDGIIAEQRDAGLALLAREKVAVDEVVFQHEFDLLYRGQSHVLRIPAPEGNFDAEAVRAAFREAFLARFGIELPTMIPILVNIRTTIIGKRVHVDLAHFAPKGGDAEKARKGTRRAWFDGAWHEAQVYDRAQLPLGHVFYGPAIVEQDDTTLILDPGTRSEVDEFGNIIVTFEEAAA</sequence>
<dbReference type="GO" id="GO:0006749">
    <property type="term" value="P:glutathione metabolic process"/>
    <property type="evidence" value="ECO:0007669"/>
    <property type="project" value="TreeGrafter"/>
</dbReference>
<dbReference type="AlphaFoldDB" id="A0A8J3H1F5"/>
<dbReference type="Pfam" id="PF01968">
    <property type="entry name" value="Hydantoinase_A"/>
    <property type="match status" value="1"/>
</dbReference>
<feature type="domain" description="Acetophenone carboxylase-like C-terminal" evidence="3">
    <location>
        <begin position="608"/>
        <end position="667"/>
    </location>
</feature>
<dbReference type="InterPro" id="IPR008040">
    <property type="entry name" value="Hydant_A_N"/>
</dbReference>
<dbReference type="GO" id="GO:0005829">
    <property type="term" value="C:cytosol"/>
    <property type="evidence" value="ECO:0007669"/>
    <property type="project" value="TreeGrafter"/>
</dbReference>
<accession>A0A8J3H1F5</accession>
<comment type="caution">
    <text evidence="4">The sequence shown here is derived from an EMBL/GenBank/DDBJ whole genome shotgun (WGS) entry which is preliminary data.</text>
</comment>
<name>A0A8J3H1F5_9RHOB</name>
<dbReference type="InterPro" id="IPR045079">
    <property type="entry name" value="Oxoprolinase-like"/>
</dbReference>
<dbReference type="Pfam" id="PF05378">
    <property type="entry name" value="Hydant_A_N"/>
    <property type="match status" value="1"/>
</dbReference>
<evidence type="ECO:0000259" key="3">
    <source>
        <dbReference type="Pfam" id="PF19278"/>
    </source>
</evidence>
<protein>
    <submittedName>
        <fullName evidence="4">Hydantoinase</fullName>
    </submittedName>
</protein>
<dbReference type="Pfam" id="PF19278">
    <property type="entry name" value="Hydant_A_C"/>
    <property type="match status" value="1"/>
</dbReference>
<reference evidence="4" key="1">
    <citation type="journal article" date="2014" name="Int. J. Syst. Evol. Microbiol.">
        <title>Complete genome sequence of Corynebacterium casei LMG S-19264T (=DSM 44701T), isolated from a smear-ripened cheese.</title>
        <authorList>
            <consortium name="US DOE Joint Genome Institute (JGI-PGF)"/>
            <person name="Walter F."/>
            <person name="Albersmeier A."/>
            <person name="Kalinowski J."/>
            <person name="Ruckert C."/>
        </authorList>
    </citation>
    <scope>NUCLEOTIDE SEQUENCE</scope>
    <source>
        <strain evidence="4">KCTC 42650</strain>
    </source>
</reference>
<reference evidence="4" key="2">
    <citation type="submission" date="2020-09" db="EMBL/GenBank/DDBJ databases">
        <authorList>
            <person name="Sun Q."/>
            <person name="Kim S."/>
        </authorList>
    </citation>
    <scope>NUCLEOTIDE SEQUENCE</scope>
    <source>
        <strain evidence="4">KCTC 42650</strain>
    </source>
</reference>